<feature type="signal peptide" evidence="2">
    <location>
        <begin position="1"/>
        <end position="32"/>
    </location>
</feature>
<dbReference type="Gene3D" id="1.25.40.10">
    <property type="entry name" value="Tetratricopeptide repeat domain"/>
    <property type="match status" value="1"/>
</dbReference>
<dbReference type="SUPFAM" id="SSF48452">
    <property type="entry name" value="TPR-like"/>
    <property type="match status" value="1"/>
</dbReference>
<dbReference type="RefSeq" id="WP_105043137.1">
    <property type="nucleotide sequence ID" value="NZ_MQWA01000001.1"/>
</dbReference>
<dbReference type="Pfam" id="PF13181">
    <property type="entry name" value="TPR_8"/>
    <property type="match status" value="1"/>
</dbReference>
<organism evidence="3 4">
    <name type="scientific">Rubritalea profundi</name>
    <dbReference type="NCBI Taxonomy" id="1658618"/>
    <lineage>
        <taxon>Bacteria</taxon>
        <taxon>Pseudomonadati</taxon>
        <taxon>Verrucomicrobiota</taxon>
        <taxon>Verrucomicrobiia</taxon>
        <taxon>Verrucomicrobiales</taxon>
        <taxon>Rubritaleaceae</taxon>
        <taxon>Rubritalea</taxon>
    </lineage>
</organism>
<dbReference type="InterPro" id="IPR011990">
    <property type="entry name" value="TPR-like_helical_dom_sf"/>
</dbReference>
<keyword evidence="4" id="KW-1185">Reference proteome</keyword>
<name>A0A2S7U213_9BACT</name>
<proteinExistence type="predicted"/>
<evidence type="ECO:0000256" key="2">
    <source>
        <dbReference type="SAM" id="SignalP"/>
    </source>
</evidence>
<dbReference type="EMBL" id="MQWA01000001">
    <property type="protein sequence ID" value="PQJ28640.1"/>
    <property type="molecule type" value="Genomic_DNA"/>
</dbReference>
<evidence type="ECO:0000313" key="4">
    <source>
        <dbReference type="Proteomes" id="UP000239907"/>
    </source>
</evidence>
<dbReference type="Proteomes" id="UP000239907">
    <property type="component" value="Unassembled WGS sequence"/>
</dbReference>
<accession>A0A2S7U213</accession>
<dbReference type="PROSITE" id="PS50005">
    <property type="entry name" value="TPR"/>
    <property type="match status" value="2"/>
</dbReference>
<protein>
    <recommendedName>
        <fullName evidence="5">Tetratricopeptide repeat protein</fullName>
    </recommendedName>
</protein>
<feature type="repeat" description="TPR" evidence="1">
    <location>
        <begin position="50"/>
        <end position="83"/>
    </location>
</feature>
<dbReference type="InterPro" id="IPR019734">
    <property type="entry name" value="TPR_rpt"/>
</dbReference>
<sequence length="368" mass="41167">MEKIPTHRYSRTAAILMAAAAVMPLASHVAHADSLVQQEIARRAAQVQEADAALLDGRKLYAEGKFEEAVAEYRKAINLLPSGPVVADRRHAYTGHLVDGSIALSQTYRRVGRYADARQTLSDVIAKDPLNVAAKQQLEYLDDPIRTNPALTYEHTQDSEKVRKQLYRAQGYRDLGKYDEAKEEYKEILRVDRYNEAARRGMEKIADVKSDYYRAAYDHTRAELLMEVDKAWEIAVAPNVNFSEASVNPTIVDVTGALYIRRKLQNIILPVVDFQDVTVDQAIDILRLRARELDTIELVPSKRGVNFVVRTPAVIDADGDAEAGEFGGTAKLGSQTISSLQLRNVPLEVVVKQICDVTNSVTRWKTML</sequence>
<dbReference type="OrthoDB" id="182525at2"/>
<evidence type="ECO:0008006" key="5">
    <source>
        <dbReference type="Google" id="ProtNLM"/>
    </source>
</evidence>
<comment type="caution">
    <text evidence="3">The sequence shown here is derived from an EMBL/GenBank/DDBJ whole genome shotgun (WGS) entry which is preliminary data.</text>
</comment>
<dbReference type="SMART" id="SM00028">
    <property type="entry name" value="TPR"/>
    <property type="match status" value="3"/>
</dbReference>
<keyword evidence="2" id="KW-0732">Signal</keyword>
<reference evidence="3 4" key="1">
    <citation type="submission" date="2016-12" db="EMBL/GenBank/DDBJ databases">
        <title>Study of bacterial adaptation to deep sea.</title>
        <authorList>
            <person name="Song J."/>
            <person name="Yoshizawa S."/>
            <person name="Kogure K."/>
        </authorList>
    </citation>
    <scope>NUCLEOTIDE SEQUENCE [LARGE SCALE GENOMIC DNA]</scope>
    <source>
        <strain evidence="3 4">SAORIC-165</strain>
    </source>
</reference>
<evidence type="ECO:0000313" key="3">
    <source>
        <dbReference type="EMBL" id="PQJ28640.1"/>
    </source>
</evidence>
<feature type="repeat" description="TPR" evidence="1">
    <location>
        <begin position="162"/>
        <end position="195"/>
    </location>
</feature>
<keyword evidence="1" id="KW-0802">TPR repeat</keyword>
<dbReference type="AlphaFoldDB" id="A0A2S7U213"/>
<gene>
    <name evidence="3" type="ORF">BSZ32_09070</name>
</gene>
<evidence type="ECO:0000256" key="1">
    <source>
        <dbReference type="PROSITE-ProRule" id="PRU00339"/>
    </source>
</evidence>
<feature type="chain" id="PRO_5015648772" description="Tetratricopeptide repeat protein" evidence="2">
    <location>
        <begin position="33"/>
        <end position="368"/>
    </location>
</feature>